<dbReference type="InterPro" id="IPR006685">
    <property type="entry name" value="MscS_channel_2nd"/>
</dbReference>
<evidence type="ECO:0000259" key="10">
    <source>
        <dbReference type="Pfam" id="PF21082"/>
    </source>
</evidence>
<dbReference type="SUPFAM" id="SSF82689">
    <property type="entry name" value="Mechanosensitive channel protein MscS (YggB), C-terminal domain"/>
    <property type="match status" value="1"/>
</dbReference>
<evidence type="ECO:0000256" key="7">
    <source>
        <dbReference type="ARBA" id="ARBA00059688"/>
    </source>
</evidence>
<feature type="transmembrane region" description="Helical" evidence="8">
    <location>
        <begin position="25"/>
        <end position="47"/>
    </location>
</feature>
<evidence type="ECO:0000259" key="9">
    <source>
        <dbReference type="Pfam" id="PF00924"/>
    </source>
</evidence>
<evidence type="ECO:0000256" key="1">
    <source>
        <dbReference type="ARBA" id="ARBA00004651"/>
    </source>
</evidence>
<dbReference type="PANTHER" id="PTHR30460">
    <property type="entry name" value="MODERATE CONDUCTANCE MECHANOSENSITIVE CHANNEL YBIO"/>
    <property type="match status" value="1"/>
</dbReference>
<dbReference type="InterPro" id="IPR011066">
    <property type="entry name" value="MscS_channel_C_sf"/>
</dbReference>
<gene>
    <name evidence="12" type="ORF">G4Z05_11240</name>
</gene>
<dbReference type="GO" id="GO:0008381">
    <property type="term" value="F:mechanosensitive monoatomic ion channel activity"/>
    <property type="evidence" value="ECO:0007669"/>
    <property type="project" value="InterPro"/>
</dbReference>
<dbReference type="AlphaFoldDB" id="A0A6B3TSW9"/>
<dbReference type="SUPFAM" id="SSF82861">
    <property type="entry name" value="Mechanosensitive channel protein MscS (YggB), transmembrane region"/>
    <property type="match status" value="1"/>
</dbReference>
<evidence type="ECO:0000256" key="6">
    <source>
        <dbReference type="ARBA" id="ARBA00023136"/>
    </source>
</evidence>
<sequence length="299" mass="33740">MVLSEKTFTEKGIQKLMNKLQDENLWLNIGEGILKIVIILVIANVLIRLGKVAIHNIFKIRNLTPLNTSTRREDTLARLLENILTYVVYFIAFMMILSVFHIDVKALLAGAGIVGLAVGFGAQSLVKDVITGFFIIFEDQFSVGDHVRIGEFEGTVETIGLRTTKIKSWTGEVHIIPNGNILEVTNFSINNSIAVVDINIPYEENIDEVQRIINELLDTMPDQYEELVNRPELLGVQMLGPTEVTLRVTAETLPMQHFGVARKMRKDIRLYLDQHGIQIPYPKMVMYSKDSVDTKQMGV</sequence>
<dbReference type="InterPro" id="IPR049142">
    <property type="entry name" value="MS_channel_1st"/>
</dbReference>
<dbReference type="Gene3D" id="2.30.30.60">
    <property type="match status" value="1"/>
</dbReference>
<dbReference type="Gene3D" id="3.30.70.100">
    <property type="match status" value="1"/>
</dbReference>
<dbReference type="Pfam" id="PF21088">
    <property type="entry name" value="MS_channel_1st"/>
    <property type="match status" value="1"/>
</dbReference>
<dbReference type="InterPro" id="IPR010920">
    <property type="entry name" value="LSM_dom_sf"/>
</dbReference>
<protein>
    <submittedName>
        <fullName evidence="12">Mechanosensitive ion channel family protein</fullName>
    </submittedName>
</protein>
<accession>A0A6B3TSW9</accession>
<organism evidence="12 13">
    <name type="scientific">Neobacillus thermocopriae</name>
    <dbReference type="NCBI Taxonomy" id="1215031"/>
    <lineage>
        <taxon>Bacteria</taxon>
        <taxon>Bacillati</taxon>
        <taxon>Bacillota</taxon>
        <taxon>Bacilli</taxon>
        <taxon>Bacillales</taxon>
        <taxon>Bacillaceae</taxon>
        <taxon>Neobacillus</taxon>
    </lineage>
</organism>
<dbReference type="InterPro" id="IPR011014">
    <property type="entry name" value="MscS_channel_TM-2"/>
</dbReference>
<dbReference type="FunFam" id="2.30.30.60:FF:000001">
    <property type="entry name" value="MscS Mechanosensitive ion channel"/>
    <property type="match status" value="1"/>
</dbReference>
<dbReference type="Pfam" id="PF21082">
    <property type="entry name" value="MS_channel_3rd"/>
    <property type="match status" value="1"/>
</dbReference>
<dbReference type="Proteomes" id="UP000481621">
    <property type="component" value="Unassembled WGS sequence"/>
</dbReference>
<feature type="domain" description="Mechanosensitive ion channel MscS C-terminal" evidence="10">
    <location>
        <begin position="195"/>
        <end position="279"/>
    </location>
</feature>
<dbReference type="Pfam" id="PF00924">
    <property type="entry name" value="MS_channel_2nd"/>
    <property type="match status" value="1"/>
</dbReference>
<comment type="subcellular location">
    <subcellularLocation>
        <location evidence="1">Cell membrane</location>
        <topology evidence="1">Multi-pass membrane protein</topology>
    </subcellularLocation>
</comment>
<comment type="function">
    <text evidence="7">May play a role in resistance to osmotic downshock.</text>
</comment>
<comment type="caution">
    <text evidence="12">The sequence shown here is derived from an EMBL/GenBank/DDBJ whole genome shotgun (WGS) entry which is preliminary data.</text>
</comment>
<reference evidence="12" key="1">
    <citation type="submission" date="2020-02" db="EMBL/GenBank/DDBJ databases">
        <title>Bacillus sedimentmangrovi sp. nov., isolated from sediment of the mangrove ecosystem.</title>
        <authorList>
            <person name="Liu G."/>
        </authorList>
    </citation>
    <scope>NUCLEOTIDE SEQUENCE [LARGE SCALE GENOMIC DNA]</scope>
    <source>
        <strain evidence="12">SgZ-7</strain>
    </source>
</reference>
<name>A0A6B3TSW9_9BACI</name>
<dbReference type="FunFam" id="1.10.287.1260:FF:000005">
    <property type="entry name" value="Mechanosensitive ion channel family protein"/>
    <property type="match status" value="1"/>
</dbReference>
<dbReference type="SUPFAM" id="SSF50182">
    <property type="entry name" value="Sm-like ribonucleoproteins"/>
    <property type="match status" value="1"/>
</dbReference>
<comment type="similarity">
    <text evidence="2">Belongs to the MscS (TC 1.A.23) family.</text>
</comment>
<evidence type="ECO:0000256" key="2">
    <source>
        <dbReference type="ARBA" id="ARBA00008017"/>
    </source>
</evidence>
<feature type="domain" description="Mechanosensitive ion channel transmembrane helices 2/3" evidence="11">
    <location>
        <begin position="82"/>
        <end position="123"/>
    </location>
</feature>
<evidence type="ECO:0000256" key="8">
    <source>
        <dbReference type="SAM" id="Phobius"/>
    </source>
</evidence>
<feature type="domain" description="Mechanosensitive ion channel MscS" evidence="9">
    <location>
        <begin position="125"/>
        <end position="188"/>
    </location>
</feature>
<dbReference type="EMBL" id="JAAIUV010000017">
    <property type="protein sequence ID" value="NEX79436.1"/>
    <property type="molecule type" value="Genomic_DNA"/>
</dbReference>
<evidence type="ECO:0000256" key="4">
    <source>
        <dbReference type="ARBA" id="ARBA00022692"/>
    </source>
</evidence>
<keyword evidence="6 8" id="KW-0472">Membrane</keyword>
<evidence type="ECO:0000256" key="5">
    <source>
        <dbReference type="ARBA" id="ARBA00022989"/>
    </source>
</evidence>
<feature type="transmembrane region" description="Helical" evidence="8">
    <location>
        <begin position="79"/>
        <end position="100"/>
    </location>
</feature>
<dbReference type="Gene3D" id="1.10.287.1260">
    <property type="match status" value="1"/>
</dbReference>
<dbReference type="InterPro" id="IPR023408">
    <property type="entry name" value="MscS_beta-dom_sf"/>
</dbReference>
<feature type="transmembrane region" description="Helical" evidence="8">
    <location>
        <begin position="106"/>
        <end position="126"/>
    </location>
</feature>
<dbReference type="PANTHER" id="PTHR30460:SF0">
    <property type="entry name" value="MODERATE CONDUCTANCE MECHANOSENSITIVE CHANNEL YBIO"/>
    <property type="match status" value="1"/>
</dbReference>
<proteinExistence type="inferred from homology"/>
<dbReference type="InterPro" id="IPR045276">
    <property type="entry name" value="YbiO_bact"/>
</dbReference>
<keyword evidence="3" id="KW-1003">Cell membrane</keyword>
<keyword evidence="4 8" id="KW-0812">Transmembrane</keyword>
<keyword evidence="13" id="KW-1185">Reference proteome</keyword>
<keyword evidence="5 8" id="KW-1133">Transmembrane helix</keyword>
<evidence type="ECO:0000256" key="3">
    <source>
        <dbReference type="ARBA" id="ARBA00022475"/>
    </source>
</evidence>
<dbReference type="GO" id="GO:0005886">
    <property type="term" value="C:plasma membrane"/>
    <property type="evidence" value="ECO:0007669"/>
    <property type="project" value="UniProtKB-SubCell"/>
</dbReference>
<evidence type="ECO:0000259" key="11">
    <source>
        <dbReference type="Pfam" id="PF21088"/>
    </source>
</evidence>
<evidence type="ECO:0000313" key="12">
    <source>
        <dbReference type="EMBL" id="NEX79436.1"/>
    </source>
</evidence>
<evidence type="ECO:0000313" key="13">
    <source>
        <dbReference type="Proteomes" id="UP000481621"/>
    </source>
</evidence>
<dbReference type="InterPro" id="IPR049278">
    <property type="entry name" value="MS_channel_C"/>
</dbReference>